<feature type="transmembrane region" description="Helical" evidence="2">
    <location>
        <begin position="106"/>
        <end position="129"/>
    </location>
</feature>
<dbReference type="EMBL" id="CAAALY010030974">
    <property type="protein sequence ID" value="VEL17073.1"/>
    <property type="molecule type" value="Genomic_DNA"/>
</dbReference>
<evidence type="ECO:0000256" key="1">
    <source>
        <dbReference type="SAM" id="MobiDB-lite"/>
    </source>
</evidence>
<accession>A0A3S5A7Q7</accession>
<evidence type="ECO:0000256" key="2">
    <source>
        <dbReference type="SAM" id="Phobius"/>
    </source>
</evidence>
<evidence type="ECO:0000313" key="4">
    <source>
        <dbReference type="Proteomes" id="UP000784294"/>
    </source>
</evidence>
<organism evidence="3 4">
    <name type="scientific">Protopolystoma xenopodis</name>
    <dbReference type="NCBI Taxonomy" id="117903"/>
    <lineage>
        <taxon>Eukaryota</taxon>
        <taxon>Metazoa</taxon>
        <taxon>Spiralia</taxon>
        <taxon>Lophotrochozoa</taxon>
        <taxon>Platyhelminthes</taxon>
        <taxon>Monogenea</taxon>
        <taxon>Polyopisthocotylea</taxon>
        <taxon>Polystomatidea</taxon>
        <taxon>Polystomatidae</taxon>
        <taxon>Protopolystoma</taxon>
    </lineage>
</organism>
<keyword evidence="2" id="KW-0812">Transmembrane</keyword>
<proteinExistence type="predicted"/>
<feature type="region of interest" description="Disordered" evidence="1">
    <location>
        <begin position="145"/>
        <end position="164"/>
    </location>
</feature>
<feature type="compositionally biased region" description="Basic and acidic residues" evidence="1">
    <location>
        <begin position="16"/>
        <end position="33"/>
    </location>
</feature>
<evidence type="ECO:0000313" key="3">
    <source>
        <dbReference type="EMBL" id="VEL17073.1"/>
    </source>
</evidence>
<reference evidence="3" key="1">
    <citation type="submission" date="2018-11" db="EMBL/GenBank/DDBJ databases">
        <authorList>
            <consortium name="Pathogen Informatics"/>
        </authorList>
    </citation>
    <scope>NUCLEOTIDE SEQUENCE</scope>
</reference>
<gene>
    <name evidence="3" type="ORF">PXEA_LOCUS10513</name>
</gene>
<feature type="compositionally biased region" description="Pro residues" evidence="1">
    <location>
        <begin position="145"/>
        <end position="162"/>
    </location>
</feature>
<protein>
    <submittedName>
        <fullName evidence="3">Uncharacterized protein</fullName>
    </submittedName>
</protein>
<keyword evidence="2" id="KW-1133">Transmembrane helix</keyword>
<feature type="region of interest" description="Disordered" evidence="1">
    <location>
        <begin position="342"/>
        <end position="370"/>
    </location>
</feature>
<dbReference type="Proteomes" id="UP000784294">
    <property type="component" value="Unassembled WGS sequence"/>
</dbReference>
<name>A0A3S5A7Q7_9PLAT</name>
<dbReference type="AlphaFoldDB" id="A0A3S5A7Q7"/>
<keyword evidence="4" id="KW-1185">Reference proteome</keyword>
<sequence length="469" mass="49747">MSGGDQRTEGNSILGTDEKSRRHKDVHTIEARKGLSSSPSSPSASASSFFTSPRSFVVPSSNHTEAMRNTYSGFLASSLTSDETEKEKGNWNSADSGSYWLMNLDAWLTVCLVCASSVLLISVTCLVYLCRPRRVTTIGIPSTTPPAPTLPVPDLPAQPPSSPMETRVWTVELGDGSEGGGRRGGENENSEGVQFGTTAIWLKRDEEDLRQPNEISKSPTMEQESQTISNFPTDVRQCVRLLFVHSPVPKSQLNQTVPGACPFDSPAPLKYGTPVTHDTLDGRGFGVRAVRPACQAPVAVQLPSSINKDYSNSSNSSINNNRATSANTASCSSFTSTGGTVSSCLSAPSTSPPAVPAHPETSDPEPGELANLPASRGVYLGAYSPPFLQLACFDSLEVHKSPLLPSEGLESSATSSLVPIISSITPLPAENGESLVRLISPQEAHTPTTITADHAQPPCIQCHLISSLE</sequence>
<feature type="compositionally biased region" description="Low complexity" evidence="1">
    <location>
        <begin position="36"/>
        <end position="49"/>
    </location>
</feature>
<keyword evidence="2" id="KW-0472">Membrane</keyword>
<feature type="region of interest" description="Disordered" evidence="1">
    <location>
        <begin position="1"/>
        <end position="49"/>
    </location>
</feature>
<comment type="caution">
    <text evidence="3">The sequence shown here is derived from an EMBL/GenBank/DDBJ whole genome shotgun (WGS) entry which is preliminary data.</text>
</comment>